<protein>
    <submittedName>
        <fullName evidence="1">Uncharacterized protein</fullName>
    </submittedName>
</protein>
<comment type="caution">
    <text evidence="1">The sequence shown here is derived from an EMBL/GenBank/DDBJ whole genome shotgun (WGS) entry which is preliminary data.</text>
</comment>
<sequence>MLVPAIEARAADQLRKLDGKQIRARMMGKDITDGAHWSLYLRPDGSIVGSESGESWTGSWKIRDDRLCMTQPGSTSLVCNEVWMSGANIRMRASGDEKALDAMVMAHQPKQ</sequence>
<dbReference type="AlphaFoldDB" id="A0A5S4YND1"/>
<accession>A0A5S4YND1</accession>
<evidence type="ECO:0000313" key="2">
    <source>
        <dbReference type="Proteomes" id="UP000324797"/>
    </source>
</evidence>
<evidence type="ECO:0000313" key="1">
    <source>
        <dbReference type="EMBL" id="TYO65926.1"/>
    </source>
</evidence>
<dbReference type="Proteomes" id="UP000324797">
    <property type="component" value="Unassembled WGS sequence"/>
</dbReference>
<gene>
    <name evidence="1" type="ORF">FXV83_14595</name>
</gene>
<organism evidence="1 2">
    <name type="scientific">Bradyrhizobium hipponense</name>
    <dbReference type="NCBI Taxonomy" id="2605638"/>
    <lineage>
        <taxon>Bacteria</taxon>
        <taxon>Pseudomonadati</taxon>
        <taxon>Pseudomonadota</taxon>
        <taxon>Alphaproteobacteria</taxon>
        <taxon>Hyphomicrobiales</taxon>
        <taxon>Nitrobacteraceae</taxon>
        <taxon>Bradyrhizobium</taxon>
    </lineage>
</organism>
<name>A0A5S4YND1_9BRAD</name>
<dbReference type="EMBL" id="VSTH01000047">
    <property type="protein sequence ID" value="TYO65926.1"/>
    <property type="molecule type" value="Genomic_DNA"/>
</dbReference>
<keyword evidence="2" id="KW-1185">Reference proteome</keyword>
<proteinExistence type="predicted"/>
<reference evidence="1 2" key="1">
    <citation type="submission" date="2019-08" db="EMBL/GenBank/DDBJ databases">
        <title>Bradyrhizobium hipponensis sp. nov., a rhizobium isolated from a Lupinus angustifolius root nodule in Tunisia.</title>
        <authorList>
            <person name="Off K."/>
            <person name="Rejili M."/>
            <person name="Mars M."/>
            <person name="Brachmann A."/>
            <person name="Marin M."/>
        </authorList>
    </citation>
    <scope>NUCLEOTIDE SEQUENCE [LARGE SCALE GENOMIC DNA]</scope>
    <source>
        <strain evidence="2">aSej3</strain>
    </source>
</reference>